<dbReference type="Proteomes" id="UP000240883">
    <property type="component" value="Unassembled WGS sequence"/>
</dbReference>
<keyword evidence="3" id="KW-1185">Reference proteome</keyword>
<gene>
    <name evidence="2" type="ORF">BS50DRAFT_504625</name>
</gene>
<feature type="non-terminal residue" evidence="2">
    <location>
        <position position="279"/>
    </location>
</feature>
<protein>
    <submittedName>
        <fullName evidence="2">Uncharacterized protein</fullName>
    </submittedName>
</protein>
<feature type="compositionally biased region" description="Polar residues" evidence="1">
    <location>
        <begin position="1"/>
        <end position="33"/>
    </location>
</feature>
<organism evidence="2 3">
    <name type="scientific">Corynespora cassiicola Philippines</name>
    <dbReference type="NCBI Taxonomy" id="1448308"/>
    <lineage>
        <taxon>Eukaryota</taxon>
        <taxon>Fungi</taxon>
        <taxon>Dikarya</taxon>
        <taxon>Ascomycota</taxon>
        <taxon>Pezizomycotina</taxon>
        <taxon>Dothideomycetes</taxon>
        <taxon>Pleosporomycetidae</taxon>
        <taxon>Pleosporales</taxon>
        <taxon>Corynesporascaceae</taxon>
        <taxon>Corynespora</taxon>
    </lineage>
</organism>
<evidence type="ECO:0000313" key="2">
    <source>
        <dbReference type="EMBL" id="PSN61364.1"/>
    </source>
</evidence>
<name>A0A2T2N7F7_CORCC</name>
<dbReference type="OrthoDB" id="3638488at2759"/>
<accession>A0A2T2N7F7</accession>
<feature type="region of interest" description="Disordered" evidence="1">
    <location>
        <begin position="138"/>
        <end position="191"/>
    </location>
</feature>
<dbReference type="AlphaFoldDB" id="A0A2T2N7F7"/>
<dbReference type="STRING" id="1448308.A0A2T2N7F7"/>
<evidence type="ECO:0000256" key="1">
    <source>
        <dbReference type="SAM" id="MobiDB-lite"/>
    </source>
</evidence>
<feature type="compositionally biased region" description="Polar residues" evidence="1">
    <location>
        <begin position="138"/>
        <end position="176"/>
    </location>
</feature>
<reference evidence="2 3" key="1">
    <citation type="journal article" date="2018" name="Front. Microbiol.">
        <title>Genome-Wide Analysis of Corynespora cassiicola Leaf Fall Disease Putative Effectors.</title>
        <authorList>
            <person name="Lopez D."/>
            <person name="Ribeiro S."/>
            <person name="Label P."/>
            <person name="Fumanal B."/>
            <person name="Venisse J.S."/>
            <person name="Kohler A."/>
            <person name="de Oliveira R.R."/>
            <person name="Labutti K."/>
            <person name="Lipzen A."/>
            <person name="Lail K."/>
            <person name="Bauer D."/>
            <person name="Ohm R.A."/>
            <person name="Barry K.W."/>
            <person name="Spatafora J."/>
            <person name="Grigoriev I.V."/>
            <person name="Martin F.M."/>
            <person name="Pujade-Renaud V."/>
        </authorList>
    </citation>
    <scope>NUCLEOTIDE SEQUENCE [LARGE SCALE GENOMIC DNA]</scope>
    <source>
        <strain evidence="2 3">Philippines</strain>
    </source>
</reference>
<dbReference type="EMBL" id="KZ678144">
    <property type="protein sequence ID" value="PSN61364.1"/>
    <property type="molecule type" value="Genomic_DNA"/>
</dbReference>
<feature type="region of interest" description="Disordered" evidence="1">
    <location>
        <begin position="1"/>
        <end position="39"/>
    </location>
</feature>
<proteinExistence type="predicted"/>
<sequence length="279" mass="30492">MTSSTGTQCPVACQETSVKESNIPKNDSSNASKPSELDKLRHNSASSLLQLTNAAGLDGESEPTLVTQEREPFCLHTSKSTPGFSEQIVARISSSLLHQSTVVHRPIHTARPTTLPQEPSLCTSRLVDNILDRSSLDDVTSLPSQPSSLIGSRITPTSLQSTAPTSMMSSGATRSAETTRRVGPGLTQSFFGNPSTYEAPVDYINHQCLIFPRQDAPRVSEPSVATVENAAAAKIYLESHFNFLLGTKTRPRSLRRRNMERKLFAMALSNEERHSKRQE</sequence>
<evidence type="ECO:0000313" key="3">
    <source>
        <dbReference type="Proteomes" id="UP000240883"/>
    </source>
</evidence>